<feature type="disulfide bond" evidence="13">
    <location>
        <begin position="38"/>
        <end position="56"/>
    </location>
</feature>
<feature type="disulfide bond" evidence="13">
    <location>
        <begin position="1091"/>
        <end position="1103"/>
    </location>
</feature>
<feature type="disulfide bond" evidence="13">
    <location>
        <begin position="1130"/>
        <end position="1142"/>
    </location>
</feature>
<dbReference type="PANTHER" id="PTHR22722">
    <property type="entry name" value="LOW-DENSITY LIPOPROTEIN RECEPTOR-RELATED PROTEIN 2-RELATED"/>
    <property type="match status" value="1"/>
</dbReference>
<feature type="transmembrane region" description="Helical" evidence="15">
    <location>
        <begin position="1713"/>
        <end position="1735"/>
    </location>
</feature>
<evidence type="ECO:0000256" key="3">
    <source>
        <dbReference type="ARBA" id="ARBA00022583"/>
    </source>
</evidence>
<dbReference type="SUPFAM" id="SSF57196">
    <property type="entry name" value="EGF/Laminin"/>
    <property type="match status" value="1"/>
</dbReference>
<dbReference type="InterPro" id="IPR000033">
    <property type="entry name" value="LDLR_classB_rpt"/>
</dbReference>
<feature type="disulfide bond" evidence="13">
    <location>
        <begin position="1282"/>
        <end position="1300"/>
    </location>
</feature>
<keyword evidence="5 16" id="KW-0732">Signal</keyword>
<accession>A0A8R2R556</accession>
<feature type="disulfide bond" evidence="13">
    <location>
        <begin position="1137"/>
        <end position="1155"/>
    </location>
</feature>
<dbReference type="Pfam" id="PF12662">
    <property type="entry name" value="cEGF"/>
    <property type="match status" value="1"/>
</dbReference>
<evidence type="ECO:0000256" key="11">
    <source>
        <dbReference type="ARBA" id="ARBA00023180"/>
    </source>
</evidence>
<proteinExistence type="predicted"/>
<evidence type="ECO:0000256" key="8">
    <source>
        <dbReference type="ARBA" id="ARBA00023136"/>
    </source>
</evidence>
<keyword evidence="8 15" id="KW-0472">Membrane</keyword>
<dbReference type="PROSITE" id="PS01186">
    <property type="entry name" value="EGF_2"/>
    <property type="match status" value="1"/>
</dbReference>
<evidence type="ECO:0000256" key="5">
    <source>
        <dbReference type="ARBA" id="ARBA00022729"/>
    </source>
</evidence>
<feature type="signal peptide" evidence="16">
    <location>
        <begin position="1"/>
        <end position="17"/>
    </location>
</feature>
<keyword evidence="2 12" id="KW-0245">EGF-like domain</keyword>
<feature type="chain" id="PRO_5035902733" description="EGF-like domain-containing protein" evidence="16">
    <location>
        <begin position="18"/>
        <end position="1845"/>
    </location>
</feature>
<dbReference type="PRINTS" id="PR00261">
    <property type="entry name" value="LDLRECEPTOR"/>
</dbReference>
<reference evidence="19" key="1">
    <citation type="journal article" date="2008" name="Insect Biochem. Mol. Biol.">
        <title>The genome of a lepidopteran model insect, the silkworm Bombyx mori.</title>
        <authorList>
            <consortium name="International Silkworm Genome Consortium"/>
        </authorList>
    </citation>
    <scope>NUCLEOTIDE SEQUENCE [LARGE SCALE GENOMIC DNA]</scope>
    <source>
        <strain evidence="19">p50T</strain>
    </source>
</reference>
<dbReference type="CDD" id="cd00112">
    <property type="entry name" value="LDLa"/>
    <property type="match status" value="10"/>
</dbReference>
<feature type="disulfide bond" evidence="13">
    <location>
        <begin position="1098"/>
        <end position="1116"/>
    </location>
</feature>
<keyword evidence="6" id="KW-0677">Repeat</keyword>
<dbReference type="GO" id="GO:0016324">
    <property type="term" value="C:apical plasma membrane"/>
    <property type="evidence" value="ECO:0007669"/>
    <property type="project" value="TreeGrafter"/>
</dbReference>
<protein>
    <recommendedName>
        <fullName evidence="17">EGF-like domain-containing protein</fullName>
    </recommendedName>
</protein>
<keyword evidence="7 15" id="KW-1133">Transmembrane helix</keyword>
<feature type="disulfide bond" evidence="13">
    <location>
        <begin position="1149"/>
        <end position="1164"/>
    </location>
</feature>
<dbReference type="InterPro" id="IPR023415">
    <property type="entry name" value="LDLR_class-A_CS"/>
</dbReference>
<dbReference type="FunFam" id="2.10.25.10:FF:000240">
    <property type="entry name" value="Vitamin K-dependent protein S"/>
    <property type="match status" value="1"/>
</dbReference>
<dbReference type="SMART" id="SM00135">
    <property type="entry name" value="LY"/>
    <property type="match status" value="11"/>
</dbReference>
<dbReference type="FunFam" id="2.10.25.10:FF:000037">
    <property type="entry name" value="Signal peptide, CUB domain and EGF-like domain-containing 2"/>
    <property type="match status" value="1"/>
</dbReference>
<dbReference type="PROSITE" id="PS50068">
    <property type="entry name" value="LDLRA_2"/>
    <property type="match status" value="11"/>
</dbReference>
<evidence type="ECO:0000256" key="15">
    <source>
        <dbReference type="SAM" id="Phobius"/>
    </source>
</evidence>
<keyword evidence="4 15" id="KW-0812">Transmembrane</keyword>
<evidence type="ECO:0000256" key="13">
    <source>
        <dbReference type="PROSITE-ProRule" id="PRU00124"/>
    </source>
</evidence>
<dbReference type="InterPro" id="IPR011042">
    <property type="entry name" value="6-blade_b-propeller_TolB-like"/>
</dbReference>
<dbReference type="InterPro" id="IPR018097">
    <property type="entry name" value="EGF_Ca-bd_CS"/>
</dbReference>
<dbReference type="InterPro" id="IPR026823">
    <property type="entry name" value="cEGF"/>
</dbReference>
<evidence type="ECO:0000256" key="1">
    <source>
        <dbReference type="ARBA" id="ARBA00004167"/>
    </source>
</evidence>
<dbReference type="InterPro" id="IPR009030">
    <property type="entry name" value="Growth_fac_rcpt_cys_sf"/>
</dbReference>
<evidence type="ECO:0000259" key="17">
    <source>
        <dbReference type="PROSITE" id="PS50026"/>
    </source>
</evidence>
<gene>
    <name evidence="18" type="primary">692651</name>
</gene>
<dbReference type="SUPFAM" id="SSF57184">
    <property type="entry name" value="Growth factor receptor domain"/>
    <property type="match status" value="1"/>
</dbReference>
<feature type="disulfide bond" evidence="13">
    <location>
        <begin position="951"/>
        <end position="966"/>
    </location>
</feature>
<dbReference type="FunFam" id="2.120.10.30:FF:000241">
    <property type="entry name" value="Low-density lipoprotein receptor-related protein 6"/>
    <property type="match status" value="1"/>
</dbReference>
<feature type="disulfide bond" evidence="13">
    <location>
        <begin position="50"/>
        <end position="65"/>
    </location>
</feature>
<feature type="domain" description="EGF-like" evidence="17">
    <location>
        <begin position="1349"/>
        <end position="1387"/>
    </location>
</feature>
<dbReference type="Pfam" id="PF00057">
    <property type="entry name" value="Ldl_recept_a"/>
    <property type="match status" value="10"/>
</dbReference>
<evidence type="ECO:0000313" key="18">
    <source>
        <dbReference type="EnsemblMetazoa" id="XP_037873824.1"/>
    </source>
</evidence>
<evidence type="ECO:0000313" key="19">
    <source>
        <dbReference type="Proteomes" id="UP000005204"/>
    </source>
</evidence>
<dbReference type="SMART" id="SM00179">
    <property type="entry name" value="EGF_CA"/>
    <property type="match status" value="3"/>
</dbReference>
<dbReference type="Pfam" id="PF07645">
    <property type="entry name" value="EGF_CA"/>
    <property type="match status" value="1"/>
</dbReference>
<feature type="repeat" description="LDL-receptor class B" evidence="14">
    <location>
        <begin position="433"/>
        <end position="476"/>
    </location>
</feature>
<dbReference type="InterPro" id="IPR001881">
    <property type="entry name" value="EGF-like_Ca-bd_dom"/>
</dbReference>
<evidence type="ECO:0000256" key="14">
    <source>
        <dbReference type="PROSITE-ProRule" id="PRU00461"/>
    </source>
</evidence>
<dbReference type="Proteomes" id="UP000005204">
    <property type="component" value="Unassembled WGS sequence"/>
</dbReference>
<feature type="disulfide bond" evidence="13">
    <location>
        <begin position="1199"/>
        <end position="1214"/>
    </location>
</feature>
<dbReference type="SUPFAM" id="SSF57424">
    <property type="entry name" value="LDL receptor-like module"/>
    <property type="match status" value="11"/>
</dbReference>
<dbReference type="PROSITE" id="PS50026">
    <property type="entry name" value="EGF_3"/>
    <property type="match status" value="1"/>
</dbReference>
<dbReference type="SMART" id="SM00181">
    <property type="entry name" value="EGF"/>
    <property type="match status" value="7"/>
</dbReference>
<sequence>MKVVLLAIVLCTTSCAGQFVDEMQVYEKECLGEDVFPCMSGGCIQQSQYCDGKVDCDDGTDENYCLDHKPDAQFCNETHQFMCRDSKKCIPNHWICNNDIDCDDGSDELNCTLVPVATGKCKGFLCGDGKCISSLWLCDGSYDCKDKSDENSPENCRHSLLSHSMLSGSDCPEWLGGRRQYKCTDSSFCLPSEMMCDGMQDCKDGSDERPFCANWHTMCANHTCLGDKASCVPDRAGPTCECLNHLNLRRYNTSTGACDDIDECALARPQCSHYCVNADGHFTCECADGYFKDELKYLCYATGPEPLLFYSTRNEIKYLKVKSKEVVTLATGIKKAHGVTSNGIYVYWVETAEGHQAIVKAHIDDVENTRQVIVGLGLEDPGDIAIDFMARHIYFGDAERGLIFVCYDSGFKCFTLKADTKHPKFITLDPVHGKMYWADWHSRPVIMRAKMDGSSSEVLVESMTSFASGLALDVPNDRLYFVDKTIKVVLLSTKVVYSLFKEAHHHPYAISVFENTVYWSDWISDSIQTTDKIHSSSQRQVLLKMDTSVFGLHMYHPALMKKIPHPCDEHPCSHFCLVTSIDTYSCACPDEMENKNGRCIPKDDYRPLHLIVGSGRLFTKFRLDAMGNPHSHVTNFSLGRVQAMTYDSVRDRLYVYDGREHSISYTNMSDFTHGKVFALIKFGPENVVDMDYDYVSDSLYMLDSGSGYIEVLSLRTLHRAVVYRFTDRETPVSFCVLPHYGKMLVAVMQTDNDNRIYVDSIGLDGDGRRHIVTVNIRGPRIILRFLHGMDNVYLADEGNGIIDYLHPEGTGRENFRELSTSISSMAVTENYIFWTDRRTPKLYWANIHETSHKIRRIELRAFSNSSQLLLQTTYPPPSPHDPLTQHPCHRDNPCSQVCVPTHSPTNPYSYKCLCSPGLVFSNGRCTEVARCSESEIYCHKSNICVEKHKRCNGVVDCSRGEDEEGCTHVTKKSESQCNPNEILCYELCVAKDSPSPCSPEKHSDITKQPESQCEPNEILCYGLCVAKDSPSPCSPATHSDLTTPPPLKCDWIQFSCKESPVCISRSLLCDGAKDCPDGSDEGPDNCDTLACFDTEFMCASGSCILKTWKCDGDQDCNDASDEIDCESVSCKPGYYQCRDRECIELKKRCDGHQDCFDYSDEEECDEPVVVEEPKIHRCAEWEYSCERNRSICLPITARCNMKTDCPGGTDEIGCDYRCTPHGMFGCKQQIRCLAMNRVCDGNKECDDGSDETPDACALVNRTSHLYPVMLYPAAECRDGFLCGNGQCIEWAEVCDRTPNCFDGSDESIHCFSACDNNTCAHACQATPLGPRCLCPAGYSAAPDRRTCADVDECRAGLCSQACVNTPGSFLCSCHHGYALRSDRRSCKAVTGNMSILYVSGNTVRSVSADGYGAIEYSDPDLGDITDLDFNVRTKRLYVTSTESGKLIELNVTHDVVAVTNVGRPTRVAVDWVTGNVYFADSTPGASCVRVCDVTRRRCARLQKIPSDATVKALIVEPASRRMFYCVQRGHESVVWSASLSGRSALDLLHVTQCSGLAADSFTRRLYVAETAPPHIMVVDFDGKNPKKILTERPQLQAPHALALFEDHIYYLVGDSYRLGRCLLHGPKNCETYIYRVFDANTFVIRHESIQRDDLVNECAAHDCSNVCVLEKAPVCVCDDGHVRDDGNCDPSNKNELPLFNGWTYQDYQRGHRASITVVIAVLVLFLVYIALFIYYHFVYKPKRKRSTAYTEVRFQNSSDEAAQLSCSPAVQMNGNQLINGNEFVNPLQYVRNVWQQSIRRKPRPVCTAGLSIAVPNSPQQDFSDTESDLDDRETKRFIRKNKFLN</sequence>
<dbReference type="Gene3D" id="2.120.10.30">
    <property type="entry name" value="TolB, C-terminal domain"/>
    <property type="match status" value="3"/>
</dbReference>
<name>A0A8R2R556_BOMMO</name>
<evidence type="ECO:0000256" key="10">
    <source>
        <dbReference type="ARBA" id="ARBA00023170"/>
    </source>
</evidence>
<dbReference type="CDD" id="cd00054">
    <property type="entry name" value="EGF_CA"/>
    <property type="match status" value="1"/>
</dbReference>
<dbReference type="InterPro" id="IPR049883">
    <property type="entry name" value="NOTCH1_EGF-like"/>
</dbReference>
<reference evidence="18" key="2">
    <citation type="submission" date="2022-06" db="UniProtKB">
        <authorList>
            <consortium name="EnsemblMetazoa"/>
        </authorList>
    </citation>
    <scope>IDENTIFICATION</scope>
    <source>
        <strain evidence="18">p50T (Dazao)</strain>
    </source>
</reference>
<keyword evidence="3" id="KW-0254">Endocytosis</keyword>
<evidence type="ECO:0000256" key="9">
    <source>
        <dbReference type="ARBA" id="ARBA00023157"/>
    </source>
</evidence>
<keyword evidence="11" id="KW-0325">Glycoprotein</keyword>
<dbReference type="GO" id="GO:0006898">
    <property type="term" value="P:receptor-mediated endocytosis"/>
    <property type="evidence" value="ECO:0007669"/>
    <property type="project" value="TreeGrafter"/>
</dbReference>
<dbReference type="PROSITE" id="PS01187">
    <property type="entry name" value="EGF_CA"/>
    <property type="match status" value="2"/>
</dbReference>
<evidence type="ECO:0000256" key="7">
    <source>
        <dbReference type="ARBA" id="ARBA00022989"/>
    </source>
</evidence>
<keyword evidence="19" id="KW-1185">Reference proteome</keyword>
<dbReference type="GO" id="GO:0005509">
    <property type="term" value="F:calcium ion binding"/>
    <property type="evidence" value="ECO:0007669"/>
    <property type="project" value="InterPro"/>
</dbReference>
<dbReference type="SUPFAM" id="SSF63825">
    <property type="entry name" value="YWTD domain"/>
    <property type="match status" value="3"/>
</dbReference>
<comment type="caution">
    <text evidence="12">Lacks conserved residue(s) required for the propagation of feature annotation.</text>
</comment>
<dbReference type="PANTHER" id="PTHR22722:SF14">
    <property type="entry name" value="MEGALIN, ISOFORM A"/>
    <property type="match status" value="1"/>
</dbReference>
<feature type="disulfide bond" evidence="13">
    <location>
        <begin position="126"/>
        <end position="144"/>
    </location>
</feature>
<dbReference type="InterPro" id="IPR036055">
    <property type="entry name" value="LDL_receptor-like_sf"/>
</dbReference>
<dbReference type="InterPro" id="IPR051221">
    <property type="entry name" value="LDLR-related"/>
</dbReference>
<dbReference type="PROSITE" id="PS00010">
    <property type="entry name" value="ASX_HYDROXYL"/>
    <property type="match status" value="1"/>
</dbReference>
<evidence type="ECO:0000256" key="2">
    <source>
        <dbReference type="ARBA" id="ARBA00022536"/>
    </source>
</evidence>
<dbReference type="GO" id="GO:0042562">
    <property type="term" value="F:hormone binding"/>
    <property type="evidence" value="ECO:0007669"/>
    <property type="project" value="TreeGrafter"/>
</dbReference>
<evidence type="ECO:0000256" key="6">
    <source>
        <dbReference type="ARBA" id="ARBA00022737"/>
    </source>
</evidence>
<feature type="disulfide bond" evidence="13">
    <location>
        <begin position="96"/>
        <end position="111"/>
    </location>
</feature>
<dbReference type="PROSITE" id="PS51120">
    <property type="entry name" value="LDLRB"/>
    <property type="match status" value="1"/>
</dbReference>
<keyword evidence="9 13" id="KW-1015">Disulfide bond</keyword>
<dbReference type="Pfam" id="PF00058">
    <property type="entry name" value="Ldl_recept_b"/>
    <property type="match status" value="1"/>
</dbReference>
<dbReference type="InterPro" id="IPR002172">
    <property type="entry name" value="LDrepeatLR_classA_rpt"/>
</dbReference>
<evidence type="ECO:0000256" key="4">
    <source>
        <dbReference type="ARBA" id="ARBA00022692"/>
    </source>
</evidence>
<comment type="subcellular location">
    <subcellularLocation>
        <location evidence="1">Membrane</location>
        <topology evidence="1">Single-pass membrane protein</topology>
    </subcellularLocation>
</comment>
<dbReference type="PROSITE" id="PS01209">
    <property type="entry name" value="LDLRA_1"/>
    <property type="match status" value="8"/>
</dbReference>
<dbReference type="InterPro" id="IPR000152">
    <property type="entry name" value="EGF-type_Asp/Asn_hydroxyl_site"/>
</dbReference>
<evidence type="ECO:0000256" key="16">
    <source>
        <dbReference type="SAM" id="SignalP"/>
    </source>
</evidence>
<dbReference type="InterPro" id="IPR000742">
    <property type="entry name" value="EGF"/>
</dbReference>
<dbReference type="Gene3D" id="4.10.400.10">
    <property type="entry name" value="Low-density Lipoprotein Receptor"/>
    <property type="match status" value="11"/>
</dbReference>
<dbReference type="Gene3D" id="2.10.25.10">
    <property type="entry name" value="Laminin"/>
    <property type="match status" value="3"/>
</dbReference>
<organism evidence="18 19">
    <name type="scientific">Bombyx mori</name>
    <name type="common">Silk moth</name>
    <dbReference type="NCBI Taxonomy" id="7091"/>
    <lineage>
        <taxon>Eukaryota</taxon>
        <taxon>Metazoa</taxon>
        <taxon>Ecdysozoa</taxon>
        <taxon>Arthropoda</taxon>
        <taxon>Hexapoda</taxon>
        <taxon>Insecta</taxon>
        <taxon>Pterygota</taxon>
        <taxon>Neoptera</taxon>
        <taxon>Endopterygota</taxon>
        <taxon>Lepidoptera</taxon>
        <taxon>Glossata</taxon>
        <taxon>Ditrysia</taxon>
        <taxon>Bombycoidea</taxon>
        <taxon>Bombycidae</taxon>
        <taxon>Bombycinae</taxon>
        <taxon>Bombyx</taxon>
    </lineage>
</organism>
<dbReference type="GO" id="GO:0043235">
    <property type="term" value="C:receptor complex"/>
    <property type="evidence" value="ECO:0007669"/>
    <property type="project" value="TreeGrafter"/>
</dbReference>
<keyword evidence="10" id="KW-0675">Receptor</keyword>
<dbReference type="SMART" id="SM00192">
    <property type="entry name" value="LDLa"/>
    <property type="match status" value="11"/>
</dbReference>
<evidence type="ECO:0000256" key="12">
    <source>
        <dbReference type="PROSITE-ProRule" id="PRU00076"/>
    </source>
</evidence>
<feature type="disulfide bond" evidence="13">
    <location>
        <begin position="1110"/>
        <end position="1125"/>
    </location>
</feature>
<dbReference type="EnsemblMetazoa" id="XM_038017896.1">
    <property type="protein sequence ID" value="XP_037873824.1"/>
    <property type="gene ID" value="GeneID_692651"/>
</dbReference>